<dbReference type="SMART" id="SM00646">
    <property type="entry name" value="Ami_3"/>
    <property type="match status" value="1"/>
</dbReference>
<dbReference type="PANTHER" id="PTHR30404">
    <property type="entry name" value="N-ACETYLMURAMOYL-L-ALANINE AMIDASE"/>
    <property type="match status" value="1"/>
</dbReference>
<evidence type="ECO:0000259" key="5">
    <source>
        <dbReference type="SMART" id="SM00646"/>
    </source>
</evidence>
<dbReference type="Gene3D" id="3.40.630.40">
    <property type="entry name" value="Zn-dependent exopeptidases"/>
    <property type="match status" value="1"/>
</dbReference>
<reference evidence="6 7" key="1">
    <citation type="submission" date="2016-12" db="EMBL/GenBank/DDBJ databases">
        <authorList>
            <person name="Song W.-J."/>
            <person name="Kurnit D.M."/>
        </authorList>
    </citation>
    <scope>NUCLEOTIDE SEQUENCE [LARGE SCALE GENOMIC DNA]</scope>
    <source>
        <strain evidence="6 7">DSM 19599</strain>
    </source>
</reference>
<dbReference type="GO" id="GO:0030288">
    <property type="term" value="C:outer membrane-bounded periplasmic space"/>
    <property type="evidence" value="ECO:0007669"/>
    <property type="project" value="TreeGrafter"/>
</dbReference>
<evidence type="ECO:0000313" key="6">
    <source>
        <dbReference type="EMBL" id="SHO65688.1"/>
    </source>
</evidence>
<evidence type="ECO:0000256" key="1">
    <source>
        <dbReference type="ARBA" id="ARBA00001561"/>
    </source>
</evidence>
<gene>
    <name evidence="6" type="ORF">SAMN02745172_02334</name>
</gene>
<dbReference type="EMBL" id="FRXO01000004">
    <property type="protein sequence ID" value="SHO65688.1"/>
    <property type="molecule type" value="Genomic_DNA"/>
</dbReference>
<keyword evidence="4" id="KW-0732">Signal</keyword>
<keyword evidence="7" id="KW-1185">Reference proteome</keyword>
<accession>A0A1M7ZLB9</accession>
<dbReference type="Proteomes" id="UP000186406">
    <property type="component" value="Unassembled WGS sequence"/>
</dbReference>
<dbReference type="AlphaFoldDB" id="A0A1M7ZLB9"/>
<dbReference type="Pfam" id="PF11741">
    <property type="entry name" value="AMIN"/>
    <property type="match status" value="1"/>
</dbReference>
<dbReference type="PANTHER" id="PTHR30404:SF0">
    <property type="entry name" value="N-ACETYLMURAMOYL-L-ALANINE AMIDASE AMIC"/>
    <property type="match status" value="1"/>
</dbReference>
<organism evidence="6 7">
    <name type="scientific">Pseudoxanthobacter soli DSM 19599</name>
    <dbReference type="NCBI Taxonomy" id="1123029"/>
    <lineage>
        <taxon>Bacteria</taxon>
        <taxon>Pseudomonadati</taxon>
        <taxon>Pseudomonadota</taxon>
        <taxon>Alphaproteobacteria</taxon>
        <taxon>Hyphomicrobiales</taxon>
        <taxon>Segnochrobactraceae</taxon>
        <taxon>Pseudoxanthobacter</taxon>
    </lineage>
</organism>
<dbReference type="RefSeq" id="WP_244530858.1">
    <property type="nucleotide sequence ID" value="NZ_FRXO01000004.1"/>
</dbReference>
<dbReference type="InterPro" id="IPR002508">
    <property type="entry name" value="MurNAc-LAA_cat"/>
</dbReference>
<comment type="catalytic activity">
    <reaction evidence="1">
        <text>Hydrolyzes the link between N-acetylmuramoyl residues and L-amino acid residues in certain cell-wall glycopeptides.</text>
        <dbReference type="EC" id="3.5.1.28"/>
    </reaction>
</comment>
<dbReference type="InterPro" id="IPR021731">
    <property type="entry name" value="AMIN_dom"/>
</dbReference>
<dbReference type="InterPro" id="IPR050695">
    <property type="entry name" value="N-acetylmuramoyl_amidase_3"/>
</dbReference>
<dbReference type="GO" id="GO:0008745">
    <property type="term" value="F:N-acetylmuramoyl-L-alanine amidase activity"/>
    <property type="evidence" value="ECO:0007669"/>
    <property type="project" value="UniProtKB-EC"/>
</dbReference>
<dbReference type="EC" id="3.5.1.28" evidence="2"/>
<protein>
    <recommendedName>
        <fullName evidence="2">N-acetylmuramoyl-L-alanine amidase</fullName>
        <ecNumber evidence="2">3.5.1.28</ecNumber>
    </recommendedName>
</protein>
<feature type="domain" description="MurNAc-LAA" evidence="5">
    <location>
        <begin position="267"/>
        <end position="421"/>
    </location>
</feature>
<keyword evidence="3" id="KW-0378">Hydrolase</keyword>
<dbReference type="CDD" id="cd02696">
    <property type="entry name" value="MurNAc-LAA"/>
    <property type="match status" value="1"/>
</dbReference>
<feature type="signal peptide" evidence="4">
    <location>
        <begin position="1"/>
        <end position="24"/>
    </location>
</feature>
<name>A0A1M7ZLB9_9HYPH</name>
<proteinExistence type="predicted"/>
<dbReference type="SUPFAM" id="SSF53187">
    <property type="entry name" value="Zn-dependent exopeptidases"/>
    <property type="match status" value="1"/>
</dbReference>
<evidence type="ECO:0000256" key="4">
    <source>
        <dbReference type="SAM" id="SignalP"/>
    </source>
</evidence>
<dbReference type="Gene3D" id="2.60.40.3500">
    <property type="match status" value="1"/>
</dbReference>
<feature type="chain" id="PRO_5012545754" description="N-acetylmuramoyl-L-alanine amidase" evidence="4">
    <location>
        <begin position="25"/>
        <end position="438"/>
    </location>
</feature>
<dbReference type="GO" id="GO:0009253">
    <property type="term" value="P:peptidoglycan catabolic process"/>
    <property type="evidence" value="ECO:0007669"/>
    <property type="project" value="InterPro"/>
</dbReference>
<evidence type="ECO:0000313" key="7">
    <source>
        <dbReference type="Proteomes" id="UP000186406"/>
    </source>
</evidence>
<evidence type="ECO:0000256" key="3">
    <source>
        <dbReference type="ARBA" id="ARBA00022801"/>
    </source>
</evidence>
<sequence>MRGVFIAASRLLAVVALAASLAPAACMIAAEAASAQDTAQAPDALQAQDAAQAQSTSGGGEVHAVGARIAGDGERTRLVLDLSAPVRLGAFPLADPARVVVDLPEMRFDLPAGTGEEGRGLIARWRYGLIAPGKSRIVIDTTGPVAIDKSFVLAPEDGQPARLVVDLVKTSEKAFAAAVARARAERPSSHAEGGGAPVVASAALPVIVLDPGHGGIDTGAISPSGVKEKDITLPFARRLKEKLDASGRFLVMLTRDDDTFLSLGRRVEIARGHAAALFISIHADSAPQDYVRGATVYTVSDRASDAEAAAVAALENKSDIIAGVDLPETSDIVTDILVDLARRETRNFSHRFSGELVADLGKATHLTVNPQRAAGFMVLRAHDVPSVLVELGYLTNAEDTADLTNPAWREKTTDAMVDAIDAFFAPQVARKPDAAGGG</sequence>
<evidence type="ECO:0000256" key="2">
    <source>
        <dbReference type="ARBA" id="ARBA00011901"/>
    </source>
</evidence>
<dbReference type="Pfam" id="PF01520">
    <property type="entry name" value="Amidase_3"/>
    <property type="match status" value="1"/>
</dbReference>
<dbReference type="STRING" id="1123029.SAMN02745172_02334"/>